<proteinExistence type="predicted"/>
<evidence type="ECO:0000313" key="3">
    <source>
        <dbReference type="Proteomes" id="UP001165083"/>
    </source>
</evidence>
<dbReference type="Proteomes" id="UP001165083">
    <property type="component" value="Unassembled WGS sequence"/>
</dbReference>
<comment type="caution">
    <text evidence="2">The sequence shown here is derived from an EMBL/GenBank/DDBJ whole genome shotgun (WGS) entry which is preliminary data.</text>
</comment>
<gene>
    <name evidence="2" type="ORF">Plil01_001824600</name>
</gene>
<reference evidence="2" key="1">
    <citation type="submission" date="2023-04" db="EMBL/GenBank/DDBJ databases">
        <title>Phytophthora lilii NBRC 32176.</title>
        <authorList>
            <person name="Ichikawa N."/>
            <person name="Sato H."/>
            <person name="Tonouchi N."/>
        </authorList>
    </citation>
    <scope>NUCLEOTIDE SEQUENCE</scope>
    <source>
        <strain evidence="2">NBRC 32176</strain>
    </source>
</reference>
<feature type="compositionally biased region" description="Acidic residues" evidence="1">
    <location>
        <begin position="312"/>
        <end position="322"/>
    </location>
</feature>
<feature type="compositionally biased region" description="Polar residues" evidence="1">
    <location>
        <begin position="202"/>
        <end position="224"/>
    </location>
</feature>
<evidence type="ECO:0000313" key="2">
    <source>
        <dbReference type="EMBL" id="GMF65611.1"/>
    </source>
</evidence>
<protein>
    <submittedName>
        <fullName evidence="2">Unnamed protein product</fullName>
    </submittedName>
</protein>
<organism evidence="2 3">
    <name type="scientific">Phytophthora lilii</name>
    <dbReference type="NCBI Taxonomy" id="2077276"/>
    <lineage>
        <taxon>Eukaryota</taxon>
        <taxon>Sar</taxon>
        <taxon>Stramenopiles</taxon>
        <taxon>Oomycota</taxon>
        <taxon>Peronosporomycetes</taxon>
        <taxon>Peronosporales</taxon>
        <taxon>Peronosporaceae</taxon>
        <taxon>Phytophthora</taxon>
    </lineage>
</organism>
<dbReference type="OrthoDB" id="26491at2759"/>
<name>A0A9W7D9C0_9STRA</name>
<sequence length="377" mass="40276">MTIPCDVLESDPAMDFVGPMLASDVAQAIAEGDMDPISMKRFPAGTVPVQRSSIQQRPLPQANRKSTLPPAKPKAAITSFFHASESAAAAVFNAPRSSPARVKRKLPPSFMDKWASKAAPSNDQSGQCNAAVNSAAASPLLTSHFFGGKPKKMSPPDEAAKKSISRSLESSLTYQSQDPCDVDVARNISFDPLNDKARILSTSASTNVSKENQAPNSQESSSCTAPPVKETAFSRMMRAGSMLQQHKLKKRKLFGAGFRSGKLRTTHQAPLSSRIEQFAFTANTKADDSNSSSAVSPVEQTPDAEGTSESISEPEDAPEQPETEFAPSKAITTVSEQNQDEVDSGVAQAHQAPATIATSLTPVPVASFDRFRFHHES</sequence>
<keyword evidence="3" id="KW-1185">Reference proteome</keyword>
<dbReference type="EMBL" id="BSXW01012487">
    <property type="protein sequence ID" value="GMF65611.1"/>
    <property type="molecule type" value="Genomic_DNA"/>
</dbReference>
<feature type="region of interest" description="Disordered" evidence="1">
    <location>
        <begin position="202"/>
        <end position="226"/>
    </location>
</feature>
<accession>A0A9W7D9C0</accession>
<feature type="compositionally biased region" description="Polar residues" evidence="1">
    <location>
        <begin position="284"/>
        <end position="299"/>
    </location>
</feature>
<feature type="region of interest" description="Disordered" evidence="1">
    <location>
        <begin position="44"/>
        <end position="71"/>
    </location>
</feature>
<feature type="compositionally biased region" description="Polar residues" evidence="1">
    <location>
        <begin position="49"/>
        <end position="66"/>
    </location>
</feature>
<feature type="region of interest" description="Disordered" evidence="1">
    <location>
        <begin position="146"/>
        <end position="172"/>
    </location>
</feature>
<feature type="region of interest" description="Disordered" evidence="1">
    <location>
        <begin position="284"/>
        <end position="361"/>
    </location>
</feature>
<evidence type="ECO:0000256" key="1">
    <source>
        <dbReference type="SAM" id="MobiDB-lite"/>
    </source>
</evidence>
<dbReference type="AlphaFoldDB" id="A0A9W7D9C0"/>